<name>A0ABW0LQL0_9BACL</name>
<keyword evidence="6" id="KW-0238">DNA-binding</keyword>
<evidence type="ECO:0000256" key="2">
    <source>
        <dbReference type="ARBA" id="ARBA00005384"/>
    </source>
</evidence>
<evidence type="ECO:0000256" key="1">
    <source>
        <dbReference type="ARBA" id="ARBA00001933"/>
    </source>
</evidence>
<dbReference type="EMBL" id="JBHSMH010000007">
    <property type="protein sequence ID" value="MFC5468185.1"/>
    <property type="molecule type" value="Genomic_DNA"/>
</dbReference>
<protein>
    <submittedName>
        <fullName evidence="9">PLP-dependent aminotransferase family protein</fullName>
    </submittedName>
</protein>
<evidence type="ECO:0000256" key="4">
    <source>
        <dbReference type="ARBA" id="ARBA00022898"/>
    </source>
</evidence>
<comment type="caution">
    <text evidence="9">The sequence shown here is derived from an EMBL/GenBank/DDBJ whole genome shotgun (WGS) entry which is preliminary data.</text>
</comment>
<dbReference type="Pfam" id="PF00155">
    <property type="entry name" value="Aminotran_1_2"/>
    <property type="match status" value="1"/>
</dbReference>
<dbReference type="CDD" id="cd07377">
    <property type="entry name" value="WHTH_GntR"/>
    <property type="match status" value="1"/>
</dbReference>
<dbReference type="SMART" id="SM00345">
    <property type="entry name" value="HTH_GNTR"/>
    <property type="match status" value="1"/>
</dbReference>
<dbReference type="CDD" id="cd00609">
    <property type="entry name" value="AAT_like"/>
    <property type="match status" value="1"/>
</dbReference>
<comment type="cofactor">
    <cofactor evidence="1">
        <name>pyridoxal 5'-phosphate</name>
        <dbReference type="ChEBI" id="CHEBI:597326"/>
    </cofactor>
</comment>
<keyword evidence="7" id="KW-0804">Transcription</keyword>
<accession>A0ABW0LQL0</accession>
<evidence type="ECO:0000313" key="9">
    <source>
        <dbReference type="EMBL" id="MFC5468185.1"/>
    </source>
</evidence>
<keyword evidence="3 9" id="KW-0808">Transferase</keyword>
<keyword evidence="10" id="KW-1185">Reference proteome</keyword>
<dbReference type="SUPFAM" id="SSF53383">
    <property type="entry name" value="PLP-dependent transferases"/>
    <property type="match status" value="1"/>
</dbReference>
<keyword evidence="5" id="KW-0805">Transcription regulation</keyword>
<keyword evidence="4" id="KW-0663">Pyridoxal phosphate</keyword>
<proteinExistence type="inferred from homology"/>
<dbReference type="PROSITE" id="PS50949">
    <property type="entry name" value="HTH_GNTR"/>
    <property type="match status" value="1"/>
</dbReference>
<dbReference type="InterPro" id="IPR051446">
    <property type="entry name" value="HTH_trans_reg/aminotransferase"/>
</dbReference>
<dbReference type="PANTHER" id="PTHR46577">
    <property type="entry name" value="HTH-TYPE TRANSCRIPTIONAL REGULATORY PROTEIN GABR"/>
    <property type="match status" value="1"/>
</dbReference>
<dbReference type="InterPro" id="IPR036388">
    <property type="entry name" value="WH-like_DNA-bd_sf"/>
</dbReference>
<dbReference type="Gene3D" id="1.10.10.10">
    <property type="entry name" value="Winged helix-like DNA-binding domain superfamily/Winged helix DNA-binding domain"/>
    <property type="match status" value="1"/>
</dbReference>
<dbReference type="InterPro" id="IPR004839">
    <property type="entry name" value="Aminotransferase_I/II_large"/>
</dbReference>
<reference evidence="10" key="1">
    <citation type="journal article" date="2019" name="Int. J. Syst. Evol. Microbiol.">
        <title>The Global Catalogue of Microorganisms (GCM) 10K type strain sequencing project: providing services to taxonomists for standard genome sequencing and annotation.</title>
        <authorList>
            <consortium name="The Broad Institute Genomics Platform"/>
            <consortium name="The Broad Institute Genome Sequencing Center for Infectious Disease"/>
            <person name="Wu L."/>
            <person name="Ma J."/>
        </authorList>
    </citation>
    <scope>NUCLEOTIDE SEQUENCE [LARGE SCALE GENOMIC DNA]</scope>
    <source>
        <strain evidence="10">CCUG 57113</strain>
    </source>
</reference>
<comment type="similarity">
    <text evidence="2">In the C-terminal section; belongs to the class-I pyridoxal-phosphate-dependent aminotransferase family.</text>
</comment>
<keyword evidence="3 9" id="KW-0032">Aminotransferase</keyword>
<dbReference type="Proteomes" id="UP001596105">
    <property type="component" value="Unassembled WGS sequence"/>
</dbReference>
<dbReference type="Pfam" id="PF00392">
    <property type="entry name" value="GntR"/>
    <property type="match status" value="1"/>
</dbReference>
<evidence type="ECO:0000313" key="10">
    <source>
        <dbReference type="Proteomes" id="UP001596105"/>
    </source>
</evidence>
<dbReference type="InterPro" id="IPR036390">
    <property type="entry name" value="WH_DNA-bd_sf"/>
</dbReference>
<dbReference type="RefSeq" id="WP_209746613.1">
    <property type="nucleotide sequence ID" value="NZ_JBHSMH010000007.1"/>
</dbReference>
<dbReference type="SUPFAM" id="SSF46785">
    <property type="entry name" value="Winged helix' DNA-binding domain"/>
    <property type="match status" value="1"/>
</dbReference>
<dbReference type="InterPro" id="IPR015424">
    <property type="entry name" value="PyrdxlP-dep_Trfase"/>
</dbReference>
<dbReference type="PANTHER" id="PTHR46577:SF1">
    <property type="entry name" value="HTH-TYPE TRANSCRIPTIONAL REGULATORY PROTEIN GABR"/>
    <property type="match status" value="1"/>
</dbReference>
<evidence type="ECO:0000259" key="8">
    <source>
        <dbReference type="PROSITE" id="PS50949"/>
    </source>
</evidence>
<sequence>MFDILLSEQTDHPLYMQLYMQIRNHIRSDVIPNGKRLPSVRSLQQHLNISKTPIETAYQMLSAEGYVISKPRSGLYAVNPHAIRSTLQKDDISDHHLADRQQSIRTPAPQNYVIDFNSSGVDKDMFPIRAWRKTVNSALENYSGSICQDGDPQGEYGLRSVLTDYLRNARGVVCTPEQIVIGSGILYSIGILTKLLTGIQHVAFEEPGFEPVREQFIRNGYQLIPISIRDKGISLEELENSEAQTVYVTPSHQFPTGIVIPYAEREYLLAWANLRNAYIIEDDYDGEFRYFGKPIPSLQSLDRQGRVIYIGTFSKAFTPALRMNYMVLPMEMLRKMQSIEHLLSSPSRMEQWAMQSFIEQGHWYRHIRKMRKNYREKHHRLIELMHTYFANSVAITGHSAGLHIQVSVKTHRTAEELVTLAASEGVRIYDLNKMWMNRNDSRYPQIYLGFGGISESEMETGIILLRKAWSCILDE</sequence>
<dbReference type="InterPro" id="IPR000524">
    <property type="entry name" value="Tscrpt_reg_HTH_GntR"/>
</dbReference>
<dbReference type="Gene3D" id="3.40.640.10">
    <property type="entry name" value="Type I PLP-dependent aspartate aminotransferase-like (Major domain)"/>
    <property type="match status" value="1"/>
</dbReference>
<evidence type="ECO:0000256" key="5">
    <source>
        <dbReference type="ARBA" id="ARBA00023015"/>
    </source>
</evidence>
<evidence type="ECO:0000256" key="6">
    <source>
        <dbReference type="ARBA" id="ARBA00023125"/>
    </source>
</evidence>
<feature type="domain" description="HTH gntR-type" evidence="8">
    <location>
        <begin position="12"/>
        <end position="80"/>
    </location>
</feature>
<evidence type="ECO:0000256" key="7">
    <source>
        <dbReference type="ARBA" id="ARBA00023163"/>
    </source>
</evidence>
<organism evidence="9 10">
    <name type="scientific">Cohnella suwonensis</name>
    <dbReference type="NCBI Taxonomy" id="696072"/>
    <lineage>
        <taxon>Bacteria</taxon>
        <taxon>Bacillati</taxon>
        <taxon>Bacillota</taxon>
        <taxon>Bacilli</taxon>
        <taxon>Bacillales</taxon>
        <taxon>Paenibacillaceae</taxon>
        <taxon>Cohnella</taxon>
    </lineage>
</organism>
<gene>
    <name evidence="9" type="ORF">ACFPPD_05585</name>
</gene>
<dbReference type="InterPro" id="IPR015421">
    <property type="entry name" value="PyrdxlP-dep_Trfase_major"/>
</dbReference>
<dbReference type="GO" id="GO:0008483">
    <property type="term" value="F:transaminase activity"/>
    <property type="evidence" value="ECO:0007669"/>
    <property type="project" value="UniProtKB-KW"/>
</dbReference>
<evidence type="ECO:0000256" key="3">
    <source>
        <dbReference type="ARBA" id="ARBA00022576"/>
    </source>
</evidence>